<evidence type="ECO:0000256" key="3">
    <source>
        <dbReference type="ARBA" id="ARBA00022679"/>
    </source>
</evidence>
<dbReference type="Gramene" id="TraesCAD_scaffold_121715_01G000200.1">
    <property type="protein sequence ID" value="TraesCAD_scaffold_121715_01G000200.1"/>
    <property type="gene ID" value="TraesCAD_scaffold_121715_01G000200"/>
</dbReference>
<comment type="subcellular location">
    <subcellularLocation>
        <location evidence="1">Membrane</location>
        <topology evidence="1">Single-pass type I membrane protein</topology>
    </subcellularLocation>
</comment>
<dbReference type="GO" id="GO:0005886">
    <property type="term" value="C:plasma membrane"/>
    <property type="evidence" value="ECO:0000318"/>
    <property type="project" value="GO_Central"/>
</dbReference>
<dbReference type="Gene3D" id="3.30.200.20">
    <property type="entry name" value="Phosphorylase Kinase, domain 1"/>
    <property type="match status" value="1"/>
</dbReference>
<dbReference type="PROSITE" id="PS00107">
    <property type="entry name" value="PROTEIN_KINASE_ATP"/>
    <property type="match status" value="1"/>
</dbReference>
<accession>A0A3B6TRQ2</accession>
<name>A0A3B6TRQ2_WHEAT</name>
<feature type="transmembrane region" description="Helical" evidence="15">
    <location>
        <begin position="482"/>
        <end position="507"/>
    </location>
</feature>
<dbReference type="Gramene" id="TraesROB_scaffold_130583_01G000100.1">
    <property type="protein sequence ID" value="TraesROB_scaffold_130583_01G000100.1"/>
    <property type="gene ID" value="TraesROB_scaffold_130583_01G000100"/>
</dbReference>
<evidence type="ECO:0000313" key="18">
    <source>
        <dbReference type="EnsemblPlants" id="TraesCS7D02G480100.1"/>
    </source>
</evidence>
<keyword evidence="4 15" id="KW-0812">Transmembrane</keyword>
<dbReference type="Pfam" id="PF00069">
    <property type="entry name" value="Pkinase"/>
    <property type="match status" value="1"/>
</dbReference>
<dbReference type="Gramene" id="TraesLDM7D03G04476860.2">
    <property type="protein sequence ID" value="TraesLDM7D03G04476860.2"/>
    <property type="gene ID" value="TraesLDM7D03G04476860"/>
</dbReference>
<dbReference type="Pfam" id="PF13947">
    <property type="entry name" value="GUB_WAK_bind"/>
    <property type="match status" value="2"/>
</dbReference>
<protein>
    <recommendedName>
        <fullName evidence="17">Protein kinase domain-containing protein</fullName>
    </recommendedName>
</protein>
<keyword evidence="3" id="KW-0808">Transferase</keyword>
<dbReference type="Gramene" id="TraesCS7D02G480100.1">
    <property type="protein sequence ID" value="TraesCS7D02G480100.1"/>
    <property type="gene ID" value="TraesCS7D02G480100"/>
</dbReference>
<dbReference type="PROSITE" id="PS00108">
    <property type="entry name" value="PROTEIN_KINASE_ST"/>
    <property type="match status" value="1"/>
</dbReference>
<proteinExistence type="predicted"/>
<dbReference type="PANTHER" id="PTHR27005:SF218">
    <property type="entry name" value="PROTEIN KINASE DOMAIN-CONTAINING PROTEIN"/>
    <property type="match status" value="1"/>
</dbReference>
<keyword evidence="19" id="KW-1185">Reference proteome</keyword>
<dbReference type="Gramene" id="TraesCLE_scaffold_157663_01G000200.1">
    <property type="protein sequence ID" value="TraesCLE_scaffold_157663_01G000200.1"/>
    <property type="gene ID" value="TraesCLE_scaffold_157663_01G000200"/>
</dbReference>
<evidence type="ECO:0000256" key="6">
    <source>
        <dbReference type="ARBA" id="ARBA00022741"/>
    </source>
</evidence>
<dbReference type="Proteomes" id="UP000019116">
    <property type="component" value="Chromosome 7D"/>
</dbReference>
<dbReference type="InterPro" id="IPR008271">
    <property type="entry name" value="Ser/Thr_kinase_AS"/>
</dbReference>
<keyword evidence="12" id="KW-0325">Glycoprotein</keyword>
<dbReference type="SMR" id="A0A3B6TRQ2"/>
<dbReference type="Gramene" id="TraesKAR7D01G0428470.1">
    <property type="protein sequence ID" value="cds.TraesKAR7D01G0428470.1"/>
    <property type="gene ID" value="TraesKAR7D01G0428470"/>
</dbReference>
<keyword evidence="2" id="KW-0723">Serine/threonine-protein kinase</keyword>
<dbReference type="RefSeq" id="XP_044439232.1">
    <property type="nucleotide sequence ID" value="XM_044583297.1"/>
</dbReference>
<evidence type="ECO:0000256" key="5">
    <source>
        <dbReference type="ARBA" id="ARBA00022729"/>
    </source>
</evidence>
<dbReference type="STRING" id="4565.A0A3B6TRQ2"/>
<dbReference type="Gramene" id="TraesWEE_scaffold_099044_01G000200.1">
    <property type="protein sequence ID" value="TraesWEE_scaffold_099044_01G000200.1"/>
    <property type="gene ID" value="TraesWEE_scaffold_099044_01G000200"/>
</dbReference>
<keyword evidence="10 15" id="KW-0472">Membrane</keyword>
<dbReference type="AlphaFoldDB" id="A0A3B6TRQ2"/>
<dbReference type="Gramene" id="TraesCS7D03G1137600.1">
    <property type="protein sequence ID" value="TraesCS7D03G1137600.1.CDS"/>
    <property type="gene ID" value="TraesCS7D03G1137600"/>
</dbReference>
<dbReference type="KEGG" id="taes:123165612"/>
<evidence type="ECO:0000256" key="8">
    <source>
        <dbReference type="ARBA" id="ARBA00022840"/>
    </source>
</evidence>
<evidence type="ECO:0000256" key="12">
    <source>
        <dbReference type="ARBA" id="ARBA00023180"/>
    </source>
</evidence>
<dbReference type="Gramene" id="TraesJUL7D03G04514180.1">
    <property type="protein sequence ID" value="TraesJUL7D03G04514180.1"/>
    <property type="gene ID" value="TraesJUL7D03G04514180"/>
</dbReference>
<evidence type="ECO:0000256" key="2">
    <source>
        <dbReference type="ARBA" id="ARBA00022527"/>
    </source>
</evidence>
<dbReference type="InterPro" id="IPR045274">
    <property type="entry name" value="WAK-like"/>
</dbReference>
<dbReference type="EnsemblPlants" id="TraesCS7D02G480100.1">
    <property type="protein sequence ID" value="TraesCS7D02G480100.1"/>
    <property type="gene ID" value="TraesCS7D02G480100"/>
</dbReference>
<keyword evidence="6 13" id="KW-0547">Nucleotide-binding</keyword>
<evidence type="ECO:0000256" key="9">
    <source>
        <dbReference type="ARBA" id="ARBA00022989"/>
    </source>
</evidence>
<feature type="signal peptide" evidence="16">
    <location>
        <begin position="1"/>
        <end position="21"/>
    </location>
</feature>
<dbReference type="InterPro" id="IPR011009">
    <property type="entry name" value="Kinase-like_dom_sf"/>
</dbReference>
<dbReference type="GO" id="GO:0004674">
    <property type="term" value="F:protein serine/threonine kinase activity"/>
    <property type="evidence" value="ECO:0007669"/>
    <property type="project" value="UniProtKB-KW"/>
</dbReference>
<dbReference type="GO" id="GO:0007166">
    <property type="term" value="P:cell surface receptor signaling pathway"/>
    <property type="evidence" value="ECO:0000318"/>
    <property type="project" value="GO_Central"/>
</dbReference>
<keyword evidence="11" id="KW-1015">Disulfide bond</keyword>
<dbReference type="InterPro" id="IPR017441">
    <property type="entry name" value="Protein_kinase_ATP_BS"/>
</dbReference>
<keyword evidence="7" id="KW-0418">Kinase</keyword>
<evidence type="ECO:0000256" key="14">
    <source>
        <dbReference type="SAM" id="MobiDB-lite"/>
    </source>
</evidence>
<dbReference type="Gramene" id="TraesJAG7D03G04452670.1">
    <property type="protein sequence ID" value="TraesJAG7D03G04452670.1"/>
    <property type="gene ID" value="TraesJAG7D03G04452670"/>
</dbReference>
<feature type="compositionally biased region" description="Low complexity" evidence="14">
    <location>
        <begin position="874"/>
        <end position="886"/>
    </location>
</feature>
<evidence type="ECO:0000256" key="11">
    <source>
        <dbReference type="ARBA" id="ARBA00023157"/>
    </source>
</evidence>
<evidence type="ECO:0000259" key="17">
    <source>
        <dbReference type="PROSITE" id="PS50011"/>
    </source>
</evidence>
<dbReference type="Gramene" id="TraesMAC7D03G04461580.1">
    <property type="protein sequence ID" value="TraesMAC7D03G04461580.1"/>
    <property type="gene ID" value="TraesMAC7D03G04461580"/>
</dbReference>
<reference evidence="18" key="1">
    <citation type="submission" date="2018-08" db="EMBL/GenBank/DDBJ databases">
        <authorList>
            <person name="Rossello M."/>
        </authorList>
    </citation>
    <scope>NUCLEOTIDE SEQUENCE [LARGE SCALE GENOMIC DNA]</scope>
    <source>
        <strain evidence="18">cv. Chinese Spring</strain>
    </source>
</reference>
<dbReference type="SUPFAM" id="SSF56112">
    <property type="entry name" value="Protein kinase-like (PK-like)"/>
    <property type="match status" value="1"/>
</dbReference>
<dbReference type="PANTHER" id="PTHR27005">
    <property type="entry name" value="WALL-ASSOCIATED RECEPTOR KINASE-LIKE 21"/>
    <property type="match status" value="1"/>
</dbReference>
<dbReference type="InterPro" id="IPR000719">
    <property type="entry name" value="Prot_kinase_dom"/>
</dbReference>
<dbReference type="Gramene" id="TraesSTA7D03G04463580.1">
    <property type="protein sequence ID" value="TraesSTA7D03G04463580.1"/>
    <property type="gene ID" value="TraesSTA7D03G04463580"/>
</dbReference>
<dbReference type="GO" id="GO:0005524">
    <property type="term" value="F:ATP binding"/>
    <property type="evidence" value="ECO:0007669"/>
    <property type="project" value="UniProtKB-UniRule"/>
</dbReference>
<dbReference type="PROSITE" id="PS50011">
    <property type="entry name" value="PROTEIN_KINASE_DOM"/>
    <property type="match status" value="1"/>
</dbReference>
<sequence>MKLPEALRFVLALLLLRPATTVGLQRSQEANRVVPSTATLADCPRSCGNLSIDYPFGIGSGCSRQPDFDLRCVENSSAQAAAPRLFLQDGVTEIISDVSGTDQNTDFLAAFSHVISLRSDADVYNISWFPGKSFLFLPVIILNITGCNFDAYMLERSSNTMVGSCTVTCPTEGITDAVARQTCNGTGCCSVVIENMVTSLQFRFVRRRIGKLKLEGKSTRGLLWDTINITSDHAALSWVIRDDQQSSAGSLQNRSDYACRSNHSGYTQSNELSFLGYLCFCDSGYQGNPYILDGCSRDRGFDPYQRRNNCSRMCGNISVPFPFGIEYGCFGRKLFQLNCTNPTTSTLQFNSGPTIIVPTVKYININEGLLDVYYETPFDDRMMSISEGPQLYSSSSSGQSASLHWAVANLTCQEAQQNVSGYACVSTNSTCLGVVYSERGGPLGYRCTCVTGFDGNPYTTNGCQDVDECQTLMCKSTKGQSLPLGIAIGISVASGILLFILSANFIVRRWKRGIQKKLRRKYFRTNQGLLLEQLISGDENANDTTKIFSLAELEKATNNFDPTRIVGRGGHGMVYKGILSDQRVVAIKKSKVIAQIEITQFINEVAILSQINHRNIVKLFGCCLETEVPLLVYDFIPNGSLFGVLHNPNSNSSLSWDDCLRIAIEAAGALSYLHSAASVSIFHRDVKSTNILLDGNYTAKVSDFGASRLVPIDQTHVMTNIQGTFGYLDPEYYHTGILNEKSDVYSFGAVLVELLLRKEPIFTTDSGLKQNLSNYFLWEIREKPLAEIVAAHVLEEATEEEISGVAGVAEICLRLRGEERPTMKQVEMKLQHLRLERLRMRELAAKDQDIQPLSTVQSQVAHRSLATAGRKVGSSNSSSERSQNCYSLEQEFMSSATLPR</sequence>
<evidence type="ECO:0000256" key="16">
    <source>
        <dbReference type="SAM" id="SignalP"/>
    </source>
</evidence>
<evidence type="ECO:0000256" key="15">
    <source>
        <dbReference type="SAM" id="Phobius"/>
    </source>
</evidence>
<evidence type="ECO:0000256" key="1">
    <source>
        <dbReference type="ARBA" id="ARBA00004479"/>
    </source>
</evidence>
<feature type="binding site" evidence="13">
    <location>
        <position position="589"/>
    </location>
    <ligand>
        <name>ATP</name>
        <dbReference type="ChEBI" id="CHEBI:30616"/>
    </ligand>
</feature>
<dbReference type="FunFam" id="1.10.510.10:FF:000084">
    <property type="entry name" value="Wall-associated receptor kinase 2"/>
    <property type="match status" value="1"/>
</dbReference>
<feature type="domain" description="Protein kinase" evidence="17">
    <location>
        <begin position="560"/>
        <end position="835"/>
    </location>
</feature>
<dbReference type="PaxDb" id="4565-Traes_7DL_D41E38F1B.1"/>
<keyword evidence="5 16" id="KW-0732">Signal</keyword>
<dbReference type="GeneID" id="123165612"/>
<dbReference type="GO" id="GO:0030247">
    <property type="term" value="F:polysaccharide binding"/>
    <property type="evidence" value="ECO:0007669"/>
    <property type="project" value="InterPro"/>
</dbReference>
<dbReference type="Gramene" id="TraesSYM7D03G04523920.2">
    <property type="protein sequence ID" value="TraesSYM7D03G04523920.2"/>
    <property type="gene ID" value="TraesSYM7D03G04523920"/>
</dbReference>
<dbReference type="Gramene" id="TraesNOR7D03G04518930.1">
    <property type="protein sequence ID" value="TraesNOR7D03G04518930.1"/>
    <property type="gene ID" value="TraesNOR7D03G04518930"/>
</dbReference>
<dbReference type="Gramene" id="TraesARI7D03G04546570.1">
    <property type="protein sequence ID" value="TraesARI7D03G04546570.1"/>
    <property type="gene ID" value="TraesARI7D03G04546570"/>
</dbReference>
<dbReference type="Gramene" id="TraesRN7D0101168500.1">
    <property type="protein sequence ID" value="TraesRN7D0101168500.1"/>
    <property type="gene ID" value="TraesRN7D0101168500"/>
</dbReference>
<dbReference type="OrthoDB" id="649067at2759"/>
<feature type="chain" id="PRO_5043181404" description="Protein kinase domain-containing protein" evidence="16">
    <location>
        <begin position="22"/>
        <end position="900"/>
    </location>
</feature>
<dbReference type="InterPro" id="IPR025287">
    <property type="entry name" value="WAK_GUB"/>
</dbReference>
<evidence type="ECO:0000256" key="4">
    <source>
        <dbReference type="ARBA" id="ARBA00022692"/>
    </source>
</evidence>
<keyword evidence="8 13" id="KW-0067">ATP-binding</keyword>
<feature type="region of interest" description="Disordered" evidence="14">
    <location>
        <begin position="867"/>
        <end position="886"/>
    </location>
</feature>
<organism evidence="18">
    <name type="scientific">Triticum aestivum</name>
    <name type="common">Wheat</name>
    <dbReference type="NCBI Taxonomy" id="4565"/>
    <lineage>
        <taxon>Eukaryota</taxon>
        <taxon>Viridiplantae</taxon>
        <taxon>Streptophyta</taxon>
        <taxon>Embryophyta</taxon>
        <taxon>Tracheophyta</taxon>
        <taxon>Spermatophyta</taxon>
        <taxon>Magnoliopsida</taxon>
        <taxon>Liliopsida</taxon>
        <taxon>Poales</taxon>
        <taxon>Poaceae</taxon>
        <taxon>BOP clade</taxon>
        <taxon>Pooideae</taxon>
        <taxon>Triticodae</taxon>
        <taxon>Triticeae</taxon>
        <taxon>Triticinae</taxon>
        <taxon>Triticum</taxon>
    </lineage>
</organism>
<evidence type="ECO:0000313" key="19">
    <source>
        <dbReference type="Proteomes" id="UP000019116"/>
    </source>
</evidence>
<dbReference type="FunFam" id="3.30.200.20:FF:000043">
    <property type="entry name" value="Wall-associated receptor kinase 2"/>
    <property type="match status" value="1"/>
</dbReference>
<dbReference type="SMART" id="SM00220">
    <property type="entry name" value="S_TKc"/>
    <property type="match status" value="1"/>
</dbReference>
<reference evidence="18" key="2">
    <citation type="submission" date="2018-10" db="UniProtKB">
        <authorList>
            <consortium name="EnsemblPlants"/>
        </authorList>
    </citation>
    <scope>IDENTIFICATION</scope>
</reference>
<evidence type="ECO:0000256" key="13">
    <source>
        <dbReference type="PROSITE-ProRule" id="PRU10141"/>
    </source>
</evidence>
<evidence type="ECO:0000256" key="7">
    <source>
        <dbReference type="ARBA" id="ARBA00022777"/>
    </source>
</evidence>
<dbReference type="Gene3D" id="1.10.510.10">
    <property type="entry name" value="Transferase(Phosphotransferase) domain 1"/>
    <property type="match status" value="1"/>
</dbReference>
<gene>
    <name evidence="18" type="primary">LOC123165612</name>
</gene>
<dbReference type="Gramene" id="TraesPARA_EIv1.0_2624440.1">
    <property type="protein sequence ID" value="TraesPARA_EIv1.0_2624440.1.CDS"/>
    <property type="gene ID" value="TraesPARA_EIv1.0_2624440"/>
</dbReference>
<keyword evidence="9 15" id="KW-1133">Transmembrane helix</keyword>
<evidence type="ECO:0000256" key="10">
    <source>
        <dbReference type="ARBA" id="ARBA00023136"/>
    </source>
</evidence>